<feature type="region of interest" description="Disordered" evidence="1">
    <location>
        <begin position="106"/>
        <end position="174"/>
    </location>
</feature>
<dbReference type="Gramene" id="KOM37616">
    <property type="protein sequence ID" value="KOM37616"/>
    <property type="gene ID" value="LR48_Vigan03g099800"/>
</dbReference>
<organism evidence="2 3">
    <name type="scientific">Phaseolus angularis</name>
    <name type="common">Azuki bean</name>
    <name type="synonym">Vigna angularis</name>
    <dbReference type="NCBI Taxonomy" id="3914"/>
    <lineage>
        <taxon>Eukaryota</taxon>
        <taxon>Viridiplantae</taxon>
        <taxon>Streptophyta</taxon>
        <taxon>Embryophyta</taxon>
        <taxon>Tracheophyta</taxon>
        <taxon>Spermatophyta</taxon>
        <taxon>Magnoliopsida</taxon>
        <taxon>eudicotyledons</taxon>
        <taxon>Gunneridae</taxon>
        <taxon>Pentapetalae</taxon>
        <taxon>rosids</taxon>
        <taxon>fabids</taxon>
        <taxon>Fabales</taxon>
        <taxon>Fabaceae</taxon>
        <taxon>Papilionoideae</taxon>
        <taxon>50 kb inversion clade</taxon>
        <taxon>NPAAA clade</taxon>
        <taxon>indigoferoid/millettioid clade</taxon>
        <taxon>Phaseoleae</taxon>
        <taxon>Vigna</taxon>
    </lineage>
</organism>
<protein>
    <submittedName>
        <fullName evidence="2">Uncharacterized protein</fullName>
    </submittedName>
</protein>
<reference evidence="3" key="1">
    <citation type="journal article" date="2015" name="Proc. Natl. Acad. Sci. U.S.A.">
        <title>Genome sequencing of adzuki bean (Vigna angularis) provides insight into high starch and low fat accumulation and domestication.</title>
        <authorList>
            <person name="Yang K."/>
            <person name="Tian Z."/>
            <person name="Chen C."/>
            <person name="Luo L."/>
            <person name="Zhao B."/>
            <person name="Wang Z."/>
            <person name="Yu L."/>
            <person name="Li Y."/>
            <person name="Sun Y."/>
            <person name="Li W."/>
            <person name="Chen Y."/>
            <person name="Li Y."/>
            <person name="Zhang Y."/>
            <person name="Ai D."/>
            <person name="Zhao J."/>
            <person name="Shang C."/>
            <person name="Ma Y."/>
            <person name="Wu B."/>
            <person name="Wang M."/>
            <person name="Gao L."/>
            <person name="Sun D."/>
            <person name="Zhang P."/>
            <person name="Guo F."/>
            <person name="Wang W."/>
            <person name="Li Y."/>
            <person name="Wang J."/>
            <person name="Varshney R.K."/>
            <person name="Wang J."/>
            <person name="Ling H.Q."/>
            <person name="Wan P."/>
        </authorList>
    </citation>
    <scope>NUCLEOTIDE SEQUENCE</scope>
    <source>
        <strain evidence="3">cv. Jingnong 6</strain>
    </source>
</reference>
<name>A0A0L9U4B4_PHAAN</name>
<evidence type="ECO:0000256" key="1">
    <source>
        <dbReference type="SAM" id="MobiDB-lite"/>
    </source>
</evidence>
<gene>
    <name evidence="2" type="ORF">LR48_Vigan03g099800</name>
</gene>
<dbReference type="Proteomes" id="UP000053144">
    <property type="component" value="Chromosome 3"/>
</dbReference>
<evidence type="ECO:0000313" key="2">
    <source>
        <dbReference type="EMBL" id="KOM37616.1"/>
    </source>
</evidence>
<feature type="compositionally biased region" description="Low complexity" evidence="1">
    <location>
        <begin position="121"/>
        <end position="132"/>
    </location>
</feature>
<evidence type="ECO:0000313" key="3">
    <source>
        <dbReference type="Proteomes" id="UP000053144"/>
    </source>
</evidence>
<dbReference type="AlphaFoldDB" id="A0A0L9U4B4"/>
<proteinExistence type="predicted"/>
<sequence length="247" mass="27531">MPPHHLPCHIIIFSNRKTLIPNPSRQLSCRRRSATNLQRTVTTVTRSLHASLQGTIIIQIGAQVVTFIAPLTATPPSTRVNLRRELLWPPQPAQLNTPRFTLLTISTTPPRSRHHHHGFASRPSSSSPFSEPNRATARNPTIDASPPSSIARLSRVTSSMPPPPNRSPFSPDNHHQPLPPFIFSTCETQSHHLALPVMRALFPDRDSLFFVAPAIERSVHVSDRQHAYPMAAIIAHPRCHLQPQTCK</sequence>
<accession>A0A0L9U4B4</accession>
<dbReference type="EMBL" id="CM003373">
    <property type="protein sequence ID" value="KOM37616.1"/>
    <property type="molecule type" value="Genomic_DNA"/>
</dbReference>